<dbReference type="AlphaFoldDB" id="A0A7Y8G026"/>
<accession>A0A7Y8G026</accession>
<feature type="domain" description="Serine aminopeptidase S33" evidence="3">
    <location>
        <begin position="65"/>
        <end position="168"/>
    </location>
</feature>
<dbReference type="EMBL" id="JACASD010000022">
    <property type="protein sequence ID" value="NWE88489.1"/>
    <property type="molecule type" value="Genomic_DNA"/>
</dbReference>
<dbReference type="PANTHER" id="PTHR12277:SF81">
    <property type="entry name" value="PROTEIN ABHD13"/>
    <property type="match status" value="1"/>
</dbReference>
<dbReference type="PRINTS" id="PR00111">
    <property type="entry name" value="ABHYDROLASE"/>
</dbReference>
<comment type="similarity">
    <text evidence="1">Belongs to the peptidase S33 family.</text>
</comment>
<organism evidence="4 5">
    <name type="scientific">Pseudomonas reactans</name>
    <dbReference type="NCBI Taxonomy" id="117680"/>
    <lineage>
        <taxon>Bacteria</taxon>
        <taxon>Pseudomonadati</taxon>
        <taxon>Pseudomonadota</taxon>
        <taxon>Gammaproteobacteria</taxon>
        <taxon>Pseudomonadales</taxon>
        <taxon>Pseudomonadaceae</taxon>
        <taxon>Pseudomonas</taxon>
    </lineage>
</organism>
<dbReference type="InterPro" id="IPR022742">
    <property type="entry name" value="Hydrolase_4"/>
</dbReference>
<dbReference type="InterPro" id="IPR000073">
    <property type="entry name" value="AB_hydrolase_1"/>
</dbReference>
<keyword evidence="2 4" id="KW-0378">Hydrolase</keyword>
<dbReference type="Pfam" id="PF12146">
    <property type="entry name" value="Hydrolase_4"/>
    <property type="match status" value="1"/>
</dbReference>
<dbReference type="Gene3D" id="3.40.50.1820">
    <property type="entry name" value="alpha/beta hydrolase"/>
    <property type="match status" value="1"/>
</dbReference>
<evidence type="ECO:0000256" key="1">
    <source>
        <dbReference type="ARBA" id="ARBA00010088"/>
    </source>
</evidence>
<dbReference type="InterPro" id="IPR002410">
    <property type="entry name" value="Peptidase_S33"/>
</dbReference>
<proteinExistence type="inferred from homology"/>
<dbReference type="InterPro" id="IPR029058">
    <property type="entry name" value="AB_hydrolase_fold"/>
</dbReference>
<sequence>MRILGILCLLLTLNGCSSLLFYPEPGLPFTPEKAHLHYRDVTLTTADGVKLHAWWLPAKPGVPLKGTVLHLHGNGGNLAWHLGGSWWLPEQGYQVLLLDYRGYGLSQGKPSLPAIYQDVDAAFSWIDKAPQTQGQPLIVLGQSLGGALAVHYLAAHPERQSQLKALVLDGVPASYRDVGQFALSTSWLTWPFQVPLSWLVPDGDSAIYAMPQLTGVPKLLFHSLDDPIVPVANGIRLYQAAPPPRVLQLTRGGHVQTFADKTWQTVMLRYLDDPQHFNGLRRLGEIPNYPLTKVDSSESPQ</sequence>
<reference evidence="4 5" key="1">
    <citation type="submission" date="2020-04" db="EMBL/GenBank/DDBJ databases">
        <title>Molecular characterization of pseudomonads from Agaricus bisporus reveal novel blotch 2 pathogens in Western Europe.</title>
        <authorList>
            <person name="Taparia T."/>
            <person name="Krijger M."/>
            <person name="Haynes E."/>
            <person name="Elpinstone J.G."/>
            <person name="Noble R."/>
            <person name="Van Der Wolf J."/>
        </authorList>
    </citation>
    <scope>NUCLEOTIDE SEQUENCE [LARGE SCALE GENOMIC DNA]</scope>
    <source>
        <strain evidence="4 5">P8021</strain>
    </source>
</reference>
<protein>
    <submittedName>
        <fullName evidence="4">Alpha/beta hydrolase</fullName>
    </submittedName>
</protein>
<evidence type="ECO:0000313" key="4">
    <source>
        <dbReference type="EMBL" id="NWE88489.1"/>
    </source>
</evidence>
<comment type="caution">
    <text evidence="4">The sequence shown here is derived from an EMBL/GenBank/DDBJ whole genome shotgun (WGS) entry which is preliminary data.</text>
</comment>
<name>A0A7Y8G026_9PSED</name>
<dbReference type="SUPFAM" id="SSF53474">
    <property type="entry name" value="alpha/beta-Hydrolases"/>
    <property type="match status" value="1"/>
</dbReference>
<dbReference type="Proteomes" id="UP000585226">
    <property type="component" value="Unassembled WGS sequence"/>
</dbReference>
<dbReference type="GO" id="GO:0006508">
    <property type="term" value="P:proteolysis"/>
    <property type="evidence" value="ECO:0007669"/>
    <property type="project" value="InterPro"/>
</dbReference>
<dbReference type="GO" id="GO:0008233">
    <property type="term" value="F:peptidase activity"/>
    <property type="evidence" value="ECO:0007669"/>
    <property type="project" value="InterPro"/>
</dbReference>
<dbReference type="PRINTS" id="PR00793">
    <property type="entry name" value="PROAMNOPTASE"/>
</dbReference>
<evidence type="ECO:0000313" key="5">
    <source>
        <dbReference type="Proteomes" id="UP000585226"/>
    </source>
</evidence>
<dbReference type="RefSeq" id="WP_177111018.1">
    <property type="nucleotide sequence ID" value="NZ_JACASD010000022.1"/>
</dbReference>
<evidence type="ECO:0000259" key="3">
    <source>
        <dbReference type="Pfam" id="PF12146"/>
    </source>
</evidence>
<evidence type="ECO:0000256" key="2">
    <source>
        <dbReference type="ARBA" id="ARBA00022801"/>
    </source>
</evidence>
<dbReference type="PANTHER" id="PTHR12277">
    <property type="entry name" value="ALPHA/BETA HYDROLASE DOMAIN-CONTAINING PROTEIN"/>
    <property type="match status" value="1"/>
</dbReference>
<gene>
    <name evidence="4" type="ORF">HX893_10120</name>
</gene>